<keyword evidence="2" id="KW-1185">Reference proteome</keyword>
<protein>
    <submittedName>
        <fullName evidence="1">Uncharacterized protein</fullName>
    </submittedName>
</protein>
<accession>A0AA39NYR5</accession>
<evidence type="ECO:0000313" key="1">
    <source>
        <dbReference type="EMBL" id="KAK0474354.1"/>
    </source>
</evidence>
<dbReference type="EMBL" id="JAUEPR010000027">
    <property type="protein sequence ID" value="KAK0474354.1"/>
    <property type="molecule type" value="Genomic_DNA"/>
</dbReference>
<gene>
    <name evidence="1" type="ORF">IW261DRAFT_1422943</name>
</gene>
<evidence type="ECO:0000313" key="2">
    <source>
        <dbReference type="Proteomes" id="UP001175227"/>
    </source>
</evidence>
<comment type="caution">
    <text evidence="1">The sequence shown here is derived from an EMBL/GenBank/DDBJ whole genome shotgun (WGS) entry which is preliminary data.</text>
</comment>
<reference evidence="1" key="1">
    <citation type="submission" date="2023-06" db="EMBL/GenBank/DDBJ databases">
        <authorList>
            <consortium name="Lawrence Berkeley National Laboratory"/>
            <person name="Ahrendt S."/>
            <person name="Sahu N."/>
            <person name="Indic B."/>
            <person name="Wong-Bajracharya J."/>
            <person name="Merenyi Z."/>
            <person name="Ke H.-M."/>
            <person name="Monk M."/>
            <person name="Kocsube S."/>
            <person name="Drula E."/>
            <person name="Lipzen A."/>
            <person name="Balint B."/>
            <person name="Henrissat B."/>
            <person name="Andreopoulos B."/>
            <person name="Martin F.M."/>
            <person name="Harder C.B."/>
            <person name="Rigling D."/>
            <person name="Ford K.L."/>
            <person name="Foster G.D."/>
            <person name="Pangilinan J."/>
            <person name="Papanicolaou A."/>
            <person name="Barry K."/>
            <person name="LaButti K."/>
            <person name="Viragh M."/>
            <person name="Koriabine M."/>
            <person name="Yan M."/>
            <person name="Riley R."/>
            <person name="Champramary S."/>
            <person name="Plett K.L."/>
            <person name="Tsai I.J."/>
            <person name="Slot J."/>
            <person name="Sipos G."/>
            <person name="Plett J."/>
            <person name="Nagy L.G."/>
            <person name="Grigoriev I.V."/>
        </authorList>
    </citation>
    <scope>NUCLEOTIDE SEQUENCE</scope>
    <source>
        <strain evidence="1">ICMP 16352</strain>
    </source>
</reference>
<proteinExistence type="predicted"/>
<sequence length="102" mass="11398">MMDTDRLSINELPIPPAETTTNRLARTTNRKNYLGLSVRLPSWGKFGIKQVVDLLGVGKECDDHPFLITLYIVDANTVTTDAFPVNILNCGVNFSINVTWMD</sequence>
<organism evidence="1 2">
    <name type="scientific">Armillaria novae-zelandiae</name>
    <dbReference type="NCBI Taxonomy" id="153914"/>
    <lineage>
        <taxon>Eukaryota</taxon>
        <taxon>Fungi</taxon>
        <taxon>Dikarya</taxon>
        <taxon>Basidiomycota</taxon>
        <taxon>Agaricomycotina</taxon>
        <taxon>Agaricomycetes</taxon>
        <taxon>Agaricomycetidae</taxon>
        <taxon>Agaricales</taxon>
        <taxon>Marasmiineae</taxon>
        <taxon>Physalacriaceae</taxon>
        <taxon>Armillaria</taxon>
    </lineage>
</organism>
<dbReference type="Proteomes" id="UP001175227">
    <property type="component" value="Unassembled WGS sequence"/>
</dbReference>
<dbReference type="AlphaFoldDB" id="A0AA39NYR5"/>
<name>A0AA39NYR5_9AGAR</name>